<keyword evidence="8" id="KW-0520">NAD</keyword>
<dbReference type="PANTHER" id="PTHR42904:SF6">
    <property type="entry name" value="NAD-CAPPED RNA HYDROLASE NUDT12"/>
    <property type="match status" value="1"/>
</dbReference>
<dbReference type="PROSITE" id="PS51462">
    <property type="entry name" value="NUDIX"/>
    <property type="match status" value="1"/>
</dbReference>
<gene>
    <name evidence="11" type="primary">nudC</name>
    <name evidence="11" type="ORF">QUW25_05425</name>
</gene>
<evidence type="ECO:0000256" key="2">
    <source>
        <dbReference type="ARBA" id="ARBA00001947"/>
    </source>
</evidence>
<dbReference type="SUPFAM" id="SSF55811">
    <property type="entry name" value="Nudix"/>
    <property type="match status" value="1"/>
</dbReference>
<dbReference type="EC" id="3.6.1.22" evidence="4"/>
<keyword evidence="6 11" id="KW-0378">Hydrolase</keyword>
<evidence type="ECO:0000256" key="1">
    <source>
        <dbReference type="ARBA" id="ARBA00001946"/>
    </source>
</evidence>
<evidence type="ECO:0000256" key="8">
    <source>
        <dbReference type="ARBA" id="ARBA00023027"/>
    </source>
</evidence>
<comment type="caution">
    <text evidence="11">The sequence shown here is derived from an EMBL/GenBank/DDBJ whole genome shotgun (WGS) entry which is preliminary data.</text>
</comment>
<dbReference type="InterPro" id="IPR020084">
    <property type="entry name" value="NUDIX_hydrolase_CS"/>
</dbReference>
<dbReference type="PANTHER" id="PTHR42904">
    <property type="entry name" value="NUDIX HYDROLASE, NUDC SUBFAMILY"/>
    <property type="match status" value="1"/>
</dbReference>
<dbReference type="PROSITE" id="PS00893">
    <property type="entry name" value="NUDIX_BOX"/>
    <property type="match status" value="1"/>
</dbReference>
<dbReference type="InterPro" id="IPR015376">
    <property type="entry name" value="Znr_NADH_PPase"/>
</dbReference>
<evidence type="ECO:0000256" key="7">
    <source>
        <dbReference type="ARBA" id="ARBA00022842"/>
    </source>
</evidence>
<protein>
    <recommendedName>
        <fullName evidence="4">NAD(+) diphosphatase</fullName>
        <ecNumber evidence="4">3.6.1.22</ecNumber>
    </recommendedName>
</protein>
<proteinExistence type="inferred from homology"/>
<feature type="domain" description="Nudix hydrolase" evidence="10">
    <location>
        <begin position="163"/>
        <end position="292"/>
    </location>
</feature>
<dbReference type="InterPro" id="IPR049734">
    <property type="entry name" value="NudC-like_C"/>
</dbReference>
<reference evidence="12" key="2">
    <citation type="submission" date="2023-06" db="EMBL/GenBank/DDBJ databases">
        <title>Identification and characterization of horizontal gene transfer across gut microbiota members of farm animals based on homology search.</title>
        <authorList>
            <person name="Zeman M."/>
            <person name="Kubasova T."/>
            <person name="Jahodarova E."/>
            <person name="Nykrynova M."/>
            <person name="Rychlik I."/>
        </authorList>
    </citation>
    <scope>NUCLEOTIDE SEQUENCE [LARGE SCALE GENOMIC DNA]</scope>
    <source>
        <strain evidence="12">153_Feed</strain>
    </source>
</reference>
<comment type="similarity">
    <text evidence="3">Belongs to the Nudix hydrolase family. NudC subfamily.</text>
</comment>
<dbReference type="Gene3D" id="3.90.79.10">
    <property type="entry name" value="Nucleoside Triphosphate Pyrophosphohydrolase"/>
    <property type="match status" value="1"/>
</dbReference>
<dbReference type="InterPro" id="IPR050241">
    <property type="entry name" value="NAD-cap_RNA_hydrolase_NudC"/>
</dbReference>
<evidence type="ECO:0000256" key="3">
    <source>
        <dbReference type="ARBA" id="ARBA00009595"/>
    </source>
</evidence>
<sequence>MIQEFGAEYAYDNHFEPCEPGEKDYVLHFRDRGCLTRVTHVGGSDADAGDSGEVIDLPRLADYPRRPSRVTYLFSLGEERLFLALDDSLPVPAGFSYESVNWLRHAEPQHLLFAAATASQLDRWYRENRFCGRCGHPTELAPSSREIVCPECARIVYPKICPGVIVAVVSLADDPADDRIVLTRYAGRTTALWALVAGFTEIGEPLEGTVRREVMEEVGLSVKGLRFYKSQPWSFTDTLMAGFWCEVDGADALRVDHSELKEARWFRRDEIPLERTSDRASLTGEMIERFRLYGRGAWGD</sequence>
<evidence type="ECO:0000256" key="4">
    <source>
        <dbReference type="ARBA" id="ARBA00012381"/>
    </source>
</evidence>
<dbReference type="GO" id="GO:0016787">
    <property type="term" value="F:hydrolase activity"/>
    <property type="evidence" value="ECO:0007669"/>
    <property type="project" value="UniProtKB-KW"/>
</dbReference>
<reference evidence="11 12" key="1">
    <citation type="submission" date="2023-06" db="EMBL/GenBank/DDBJ databases">
        <title>Identification and characterization of horizontal gene transfer across gut microbiota members of farm animals based on homology search.</title>
        <authorList>
            <person name="Schwarzerova J."/>
            <person name="Nykrynova M."/>
            <person name="Jureckova K."/>
            <person name="Cejkova D."/>
            <person name="Rychlik I."/>
        </authorList>
    </citation>
    <scope>NUCLEOTIDE SEQUENCE [LARGE SCALE GENOMIC DNA]</scope>
    <source>
        <strain evidence="11 12">153_Feed</strain>
    </source>
</reference>
<evidence type="ECO:0000256" key="9">
    <source>
        <dbReference type="ARBA" id="ARBA00023679"/>
    </source>
</evidence>
<accession>A0ABT7V3E4</accession>
<dbReference type="EMBL" id="JAUDEA010000006">
    <property type="protein sequence ID" value="MDM8271112.1"/>
    <property type="molecule type" value="Genomic_DNA"/>
</dbReference>
<dbReference type="Pfam" id="PF00293">
    <property type="entry name" value="NUDIX"/>
    <property type="match status" value="1"/>
</dbReference>
<evidence type="ECO:0000259" key="10">
    <source>
        <dbReference type="PROSITE" id="PS51462"/>
    </source>
</evidence>
<comment type="catalytic activity">
    <reaction evidence="9">
        <text>a 5'-end NAD(+)-phospho-ribonucleoside in mRNA + H2O = a 5'-end phospho-adenosine-phospho-ribonucleoside in mRNA + beta-nicotinamide D-ribonucleotide + 2 H(+)</text>
        <dbReference type="Rhea" id="RHEA:60876"/>
        <dbReference type="Rhea" id="RHEA-COMP:15698"/>
        <dbReference type="Rhea" id="RHEA-COMP:15719"/>
        <dbReference type="ChEBI" id="CHEBI:14649"/>
        <dbReference type="ChEBI" id="CHEBI:15377"/>
        <dbReference type="ChEBI" id="CHEBI:15378"/>
        <dbReference type="ChEBI" id="CHEBI:144029"/>
        <dbReference type="ChEBI" id="CHEBI:144051"/>
    </reaction>
    <physiologicalReaction direction="left-to-right" evidence="9">
        <dbReference type="Rhea" id="RHEA:60877"/>
    </physiologicalReaction>
</comment>
<dbReference type="Gene3D" id="3.90.79.20">
    <property type="match status" value="1"/>
</dbReference>
<keyword evidence="12" id="KW-1185">Reference proteome</keyword>
<evidence type="ECO:0000313" key="12">
    <source>
        <dbReference type="Proteomes" id="UP001529256"/>
    </source>
</evidence>
<reference evidence="11 12" key="3">
    <citation type="submission" date="2023-06" db="EMBL/GenBank/DDBJ databases">
        <authorList>
            <person name="Zeman M."/>
            <person name="Kubasova T."/>
            <person name="Jahodarova E."/>
            <person name="Nykrynova M."/>
            <person name="Rychlik I."/>
        </authorList>
    </citation>
    <scope>NUCLEOTIDE SEQUENCE [LARGE SCALE GENOMIC DNA]</scope>
    <source>
        <strain evidence="11 12">153_Feed</strain>
    </source>
</reference>
<comment type="cofactor">
    <cofactor evidence="1">
        <name>Mg(2+)</name>
        <dbReference type="ChEBI" id="CHEBI:18420"/>
    </cofactor>
</comment>
<evidence type="ECO:0000256" key="6">
    <source>
        <dbReference type="ARBA" id="ARBA00022801"/>
    </source>
</evidence>
<evidence type="ECO:0000256" key="5">
    <source>
        <dbReference type="ARBA" id="ARBA00022723"/>
    </source>
</evidence>
<keyword evidence="7" id="KW-0460">Magnesium</keyword>
<dbReference type="Pfam" id="PF09297">
    <property type="entry name" value="Zn_ribbon_NUD"/>
    <property type="match status" value="1"/>
</dbReference>
<dbReference type="InterPro" id="IPR000086">
    <property type="entry name" value="NUDIX_hydrolase_dom"/>
</dbReference>
<name>A0ABT7V3E4_9ACTN</name>
<dbReference type="RefSeq" id="WP_289511202.1">
    <property type="nucleotide sequence ID" value="NZ_JAUDEA010000006.1"/>
</dbReference>
<organism evidence="11 12">
    <name type="scientific">Thermophilibacter provencensis</name>
    <dbReference type="NCBI Taxonomy" id="1852386"/>
    <lineage>
        <taxon>Bacteria</taxon>
        <taxon>Bacillati</taxon>
        <taxon>Actinomycetota</taxon>
        <taxon>Coriobacteriia</taxon>
        <taxon>Coriobacteriales</taxon>
        <taxon>Atopobiaceae</taxon>
        <taxon>Thermophilibacter</taxon>
    </lineage>
</organism>
<dbReference type="InterPro" id="IPR015797">
    <property type="entry name" value="NUDIX_hydrolase-like_dom_sf"/>
</dbReference>
<comment type="cofactor">
    <cofactor evidence="2">
        <name>Zn(2+)</name>
        <dbReference type="ChEBI" id="CHEBI:29105"/>
    </cofactor>
</comment>
<keyword evidence="5" id="KW-0479">Metal-binding</keyword>
<dbReference type="Proteomes" id="UP001529256">
    <property type="component" value="Unassembled WGS sequence"/>
</dbReference>
<evidence type="ECO:0000313" key="11">
    <source>
        <dbReference type="EMBL" id="MDM8271112.1"/>
    </source>
</evidence>
<dbReference type="NCBIfam" id="NF001299">
    <property type="entry name" value="PRK00241.1"/>
    <property type="match status" value="1"/>
</dbReference>
<dbReference type="CDD" id="cd03429">
    <property type="entry name" value="NUDIX_NADH_pyrophosphatase_Nudt13"/>
    <property type="match status" value="1"/>
</dbReference>